<dbReference type="InterPro" id="IPR009057">
    <property type="entry name" value="Homeodomain-like_sf"/>
</dbReference>
<keyword evidence="3" id="KW-0804">Transcription</keyword>
<keyword evidence="4" id="KW-1133">Transmembrane helix</keyword>
<evidence type="ECO:0000256" key="4">
    <source>
        <dbReference type="SAM" id="Phobius"/>
    </source>
</evidence>
<keyword evidence="2 6" id="KW-0238">DNA-binding</keyword>
<dbReference type="PRINTS" id="PR00032">
    <property type="entry name" value="HTHARAC"/>
</dbReference>
<evidence type="ECO:0000256" key="2">
    <source>
        <dbReference type="ARBA" id="ARBA00023125"/>
    </source>
</evidence>
<feature type="transmembrane region" description="Helical" evidence="4">
    <location>
        <begin position="30"/>
        <end position="51"/>
    </location>
</feature>
<feature type="transmembrane region" description="Helical" evidence="4">
    <location>
        <begin position="218"/>
        <end position="236"/>
    </location>
</feature>
<dbReference type="InterPro" id="IPR018062">
    <property type="entry name" value="HTH_AraC-typ_CS"/>
</dbReference>
<dbReference type="InterPro" id="IPR020449">
    <property type="entry name" value="Tscrpt_reg_AraC-type_HTH"/>
</dbReference>
<keyword evidence="4" id="KW-0812">Transmembrane</keyword>
<name>A0A1H4FFW3_ALKAM</name>
<protein>
    <submittedName>
        <fullName evidence="6">AraC-type DNA-binding protein</fullName>
    </submittedName>
</protein>
<feature type="transmembrane region" description="Helical" evidence="4">
    <location>
        <begin position="183"/>
        <end position="206"/>
    </location>
</feature>
<dbReference type="Proteomes" id="UP000198773">
    <property type="component" value="Unassembled WGS sequence"/>
</dbReference>
<organism evidence="6 7">
    <name type="scientific">Alkalimonas amylolytica</name>
    <dbReference type="NCBI Taxonomy" id="152573"/>
    <lineage>
        <taxon>Bacteria</taxon>
        <taxon>Pseudomonadati</taxon>
        <taxon>Pseudomonadota</taxon>
        <taxon>Gammaproteobacteria</taxon>
        <taxon>Alkalimonas</taxon>
    </lineage>
</organism>
<evidence type="ECO:0000313" key="6">
    <source>
        <dbReference type="EMBL" id="SEA95917.1"/>
    </source>
</evidence>
<accession>A0A1H4FFW3</accession>
<dbReference type="GO" id="GO:0003700">
    <property type="term" value="F:DNA-binding transcription factor activity"/>
    <property type="evidence" value="ECO:0007669"/>
    <property type="project" value="InterPro"/>
</dbReference>
<dbReference type="RefSeq" id="WP_091344772.1">
    <property type="nucleotide sequence ID" value="NZ_FNRM01000010.1"/>
</dbReference>
<reference evidence="6 7" key="1">
    <citation type="submission" date="2016-10" db="EMBL/GenBank/DDBJ databases">
        <authorList>
            <person name="de Groot N.N."/>
        </authorList>
    </citation>
    <scope>NUCLEOTIDE SEQUENCE [LARGE SCALE GENOMIC DNA]</scope>
    <source>
        <strain evidence="6 7">CGMCC 1.3430</strain>
    </source>
</reference>
<dbReference type="EMBL" id="FNRM01000010">
    <property type="protein sequence ID" value="SEA95917.1"/>
    <property type="molecule type" value="Genomic_DNA"/>
</dbReference>
<dbReference type="InterPro" id="IPR018060">
    <property type="entry name" value="HTH_AraC"/>
</dbReference>
<evidence type="ECO:0000313" key="7">
    <source>
        <dbReference type="Proteomes" id="UP000198773"/>
    </source>
</evidence>
<dbReference type="STRING" id="152573.SAMN04488051_11039"/>
<evidence type="ECO:0000259" key="5">
    <source>
        <dbReference type="PROSITE" id="PS01124"/>
    </source>
</evidence>
<dbReference type="SMART" id="SM00342">
    <property type="entry name" value="HTH_ARAC"/>
    <property type="match status" value="1"/>
</dbReference>
<dbReference type="PANTHER" id="PTHR43280">
    <property type="entry name" value="ARAC-FAMILY TRANSCRIPTIONAL REGULATOR"/>
    <property type="match status" value="1"/>
</dbReference>
<feature type="transmembrane region" description="Helical" evidence="4">
    <location>
        <begin position="99"/>
        <end position="116"/>
    </location>
</feature>
<dbReference type="PROSITE" id="PS01124">
    <property type="entry name" value="HTH_ARAC_FAMILY_2"/>
    <property type="match status" value="1"/>
</dbReference>
<proteinExistence type="predicted"/>
<sequence length="389" mass="43163">MTELSLAAAALGVLGFTLHLLILRLPQQHYLSPLVLALGALAVILTGPLIFQLAPDFIFLYIAALPVAFFAVPPSLYLYARALSTRTAWRWQWHHSTSYWSQLVAIPLALLIYTLPEAEQQALFFADSASLQGQSLLTAIAFLAATLLWLGLSLLYLLRITMQLRRYRKQLRQVFATDRGKHLHWLDGLIISLLLSWGYAVLVLMAGERLASPWVSDSGVLLLALILVWLLCYCGLQQQPGFAEVFSMVETSEPGDAEAAGTKPVDAVKYQRSALGEAQTERIANKLQQAVYQQQLYLDPALTLYKLAEHIGVSPQYLSQTLNQALQQSFYDYINDARIAAAKQQLQHSNDSVLTIAMTVGFNARSSFYKAFKASTGLTPAQYRAQVAN</sequence>
<dbReference type="PROSITE" id="PS00041">
    <property type="entry name" value="HTH_ARAC_FAMILY_1"/>
    <property type="match status" value="1"/>
</dbReference>
<feature type="transmembrane region" description="Helical" evidence="4">
    <location>
        <begin position="57"/>
        <end position="79"/>
    </location>
</feature>
<dbReference type="PANTHER" id="PTHR43280:SF2">
    <property type="entry name" value="HTH-TYPE TRANSCRIPTIONAL REGULATOR EXSA"/>
    <property type="match status" value="1"/>
</dbReference>
<feature type="transmembrane region" description="Helical" evidence="4">
    <location>
        <begin position="6"/>
        <end position="23"/>
    </location>
</feature>
<evidence type="ECO:0000256" key="1">
    <source>
        <dbReference type="ARBA" id="ARBA00023015"/>
    </source>
</evidence>
<dbReference type="AlphaFoldDB" id="A0A1H4FFW3"/>
<keyword evidence="7" id="KW-1185">Reference proteome</keyword>
<dbReference type="SUPFAM" id="SSF46689">
    <property type="entry name" value="Homeodomain-like"/>
    <property type="match status" value="1"/>
</dbReference>
<dbReference type="OrthoDB" id="345413at2"/>
<dbReference type="Pfam" id="PF12833">
    <property type="entry name" value="HTH_18"/>
    <property type="match status" value="1"/>
</dbReference>
<dbReference type="Gene3D" id="1.10.10.60">
    <property type="entry name" value="Homeodomain-like"/>
    <property type="match status" value="2"/>
</dbReference>
<keyword evidence="4" id="KW-0472">Membrane</keyword>
<gene>
    <name evidence="6" type="ORF">SAMN04488051_11039</name>
</gene>
<feature type="domain" description="HTH araC/xylS-type" evidence="5">
    <location>
        <begin position="281"/>
        <end position="386"/>
    </location>
</feature>
<evidence type="ECO:0000256" key="3">
    <source>
        <dbReference type="ARBA" id="ARBA00023163"/>
    </source>
</evidence>
<feature type="transmembrane region" description="Helical" evidence="4">
    <location>
        <begin position="136"/>
        <end position="162"/>
    </location>
</feature>
<keyword evidence="1" id="KW-0805">Transcription regulation</keyword>
<dbReference type="GO" id="GO:0043565">
    <property type="term" value="F:sequence-specific DNA binding"/>
    <property type="evidence" value="ECO:0007669"/>
    <property type="project" value="InterPro"/>
</dbReference>